<evidence type="ECO:0000256" key="2">
    <source>
        <dbReference type="ARBA" id="ARBA00008163"/>
    </source>
</evidence>
<dbReference type="PANTHER" id="PTHR35093">
    <property type="entry name" value="OUTER MEMBRANE PROTEIN NMB0088-RELATED"/>
    <property type="match status" value="1"/>
</dbReference>
<evidence type="ECO:0000256" key="3">
    <source>
        <dbReference type="ARBA" id="ARBA00022452"/>
    </source>
</evidence>
<dbReference type="EMBL" id="QQWG01000011">
    <property type="protein sequence ID" value="RRG20713.1"/>
    <property type="molecule type" value="Genomic_DNA"/>
</dbReference>
<keyword evidence="5 8" id="KW-0732">Signal</keyword>
<keyword evidence="4" id="KW-0812">Transmembrane</keyword>
<proteinExistence type="inferred from homology"/>
<reference evidence="9 10" key="1">
    <citation type="submission" date="2018-07" db="EMBL/GenBank/DDBJ databases">
        <title>Draft genome sequence of Ancylomarina sp. M1P.</title>
        <authorList>
            <person name="Yadav S."/>
            <person name="Villanueva L."/>
            <person name="Damste J.S.S."/>
        </authorList>
    </citation>
    <scope>NUCLEOTIDE SEQUENCE [LARGE SCALE GENOMIC DNA]</scope>
    <source>
        <strain evidence="9 10">M1P</strain>
    </source>
</reference>
<dbReference type="Pfam" id="PF03349">
    <property type="entry name" value="Toluene_X"/>
    <property type="match status" value="1"/>
</dbReference>
<feature type="signal peptide" evidence="8">
    <location>
        <begin position="1"/>
        <end position="20"/>
    </location>
</feature>
<evidence type="ECO:0000256" key="6">
    <source>
        <dbReference type="ARBA" id="ARBA00023136"/>
    </source>
</evidence>
<dbReference type="OrthoDB" id="9922at2"/>
<evidence type="ECO:0000256" key="4">
    <source>
        <dbReference type="ARBA" id="ARBA00022692"/>
    </source>
</evidence>
<protein>
    <submittedName>
        <fullName evidence="9">Transporter</fullName>
    </submittedName>
</protein>
<comment type="caution">
    <text evidence="9">The sequence shown here is derived from an EMBL/GenBank/DDBJ whole genome shotgun (WGS) entry which is preliminary data.</text>
</comment>
<organism evidence="9 10">
    <name type="scientific">Ancylomarina euxinus</name>
    <dbReference type="NCBI Taxonomy" id="2283627"/>
    <lineage>
        <taxon>Bacteria</taxon>
        <taxon>Pseudomonadati</taxon>
        <taxon>Bacteroidota</taxon>
        <taxon>Bacteroidia</taxon>
        <taxon>Marinilabiliales</taxon>
        <taxon>Marinifilaceae</taxon>
        <taxon>Ancylomarina</taxon>
    </lineage>
</organism>
<dbReference type="RefSeq" id="WP_125031117.1">
    <property type="nucleotide sequence ID" value="NZ_JAPXVP010000010.1"/>
</dbReference>
<evidence type="ECO:0000256" key="8">
    <source>
        <dbReference type="SAM" id="SignalP"/>
    </source>
</evidence>
<dbReference type="Proteomes" id="UP000285794">
    <property type="component" value="Unassembled WGS sequence"/>
</dbReference>
<evidence type="ECO:0000313" key="10">
    <source>
        <dbReference type="Proteomes" id="UP000285794"/>
    </source>
</evidence>
<dbReference type="SUPFAM" id="SSF56935">
    <property type="entry name" value="Porins"/>
    <property type="match status" value="1"/>
</dbReference>
<dbReference type="Gene3D" id="2.40.160.60">
    <property type="entry name" value="Outer membrane protein transport protein (OMPP1/FadL/TodX)"/>
    <property type="match status" value="1"/>
</dbReference>
<dbReference type="GO" id="GO:0009279">
    <property type="term" value="C:cell outer membrane"/>
    <property type="evidence" value="ECO:0007669"/>
    <property type="project" value="UniProtKB-SubCell"/>
</dbReference>
<comment type="subcellular location">
    <subcellularLocation>
        <location evidence="1">Cell outer membrane</location>
        <topology evidence="1">Multi-pass membrane protein</topology>
    </subcellularLocation>
</comment>
<evidence type="ECO:0000256" key="1">
    <source>
        <dbReference type="ARBA" id="ARBA00004571"/>
    </source>
</evidence>
<accession>A0A425Y002</accession>
<keyword evidence="10" id="KW-1185">Reference proteome</keyword>
<evidence type="ECO:0000256" key="5">
    <source>
        <dbReference type="ARBA" id="ARBA00022729"/>
    </source>
</evidence>
<feature type="chain" id="PRO_5019095927" evidence="8">
    <location>
        <begin position="21"/>
        <end position="431"/>
    </location>
</feature>
<dbReference type="GO" id="GO:0015483">
    <property type="term" value="F:long-chain fatty acid transporting porin activity"/>
    <property type="evidence" value="ECO:0007669"/>
    <property type="project" value="TreeGrafter"/>
</dbReference>
<keyword evidence="7" id="KW-0998">Cell outer membrane</keyword>
<evidence type="ECO:0000256" key="7">
    <source>
        <dbReference type="ARBA" id="ARBA00023237"/>
    </source>
</evidence>
<evidence type="ECO:0000313" key="9">
    <source>
        <dbReference type="EMBL" id="RRG20713.1"/>
    </source>
</evidence>
<dbReference type="PANTHER" id="PTHR35093:SF8">
    <property type="entry name" value="OUTER MEMBRANE PROTEIN NMB0088-RELATED"/>
    <property type="match status" value="1"/>
</dbReference>
<keyword evidence="6" id="KW-0472">Membrane</keyword>
<dbReference type="AlphaFoldDB" id="A0A425Y002"/>
<gene>
    <name evidence="9" type="ORF">DWB61_11920</name>
</gene>
<sequence>MLRKIYLAIALIAFTYSVKAEGYAVNVQGAKQTGMGHVGVAINWDASSMQFNPGALATLDAKYSLSMGGSLVWSNTEYTNLSSSALNTETDNPIATPFYLYGSAKLTDKLAVGLAVYTPFGSSNIWGDTWAGKYLIQEITMKSIYIQPTVSYQVNDWMSVGAGLNIVYGDFKLNKAFPILPNPTLPPSATNPIIADGGAELSGNTIKYGYNLGVFLQPTEKLNIGISYRSKVDIELDDSEGEGTFSFPSTVPPALVAGYKAGGVTDGTFTATLPLPASLNVGFAYQIDEKWLVSADVNFVEWSVYKNLEFVSKDAAALNSLNKRDWDNSMTYRIGAQYSANEKLDLRAGFYYDETPTNDKFYAPETPGADKIGITGGFSYLLNEKFSIDAAFIYSKGEKIEAYDTNTRSQGFGGEYQNTAFIPSVGITYNF</sequence>
<comment type="similarity">
    <text evidence="2">Belongs to the OmpP1/FadL family.</text>
</comment>
<name>A0A425Y002_9BACT</name>
<keyword evidence="3" id="KW-1134">Transmembrane beta strand</keyword>
<dbReference type="InterPro" id="IPR005017">
    <property type="entry name" value="OMPP1/FadL/TodX"/>
</dbReference>